<feature type="compositionally biased region" description="Gly residues" evidence="5">
    <location>
        <begin position="48"/>
        <end position="60"/>
    </location>
</feature>
<dbReference type="EMBL" id="DF848626">
    <property type="protein sequence ID" value="GAT54360.1"/>
    <property type="molecule type" value="Genomic_DNA"/>
</dbReference>
<feature type="region of interest" description="Disordered" evidence="5">
    <location>
        <begin position="299"/>
        <end position="374"/>
    </location>
</feature>
<proteinExistence type="predicted"/>
<feature type="compositionally biased region" description="Basic and acidic residues" evidence="5">
    <location>
        <begin position="352"/>
        <end position="363"/>
    </location>
</feature>
<evidence type="ECO:0000256" key="5">
    <source>
        <dbReference type="SAM" id="MobiDB-lite"/>
    </source>
</evidence>
<evidence type="ECO:0000313" key="8">
    <source>
        <dbReference type="Proteomes" id="UP000815677"/>
    </source>
</evidence>
<name>A0ABQ0LTF0_MYCCL</name>
<evidence type="ECO:0000256" key="4">
    <source>
        <dbReference type="ARBA" id="ARBA00023136"/>
    </source>
</evidence>
<dbReference type="PANTHER" id="PTHR15549:SF30">
    <property type="entry name" value="MID2 DOMAIN-CONTAINING PROTEIN"/>
    <property type="match status" value="1"/>
</dbReference>
<feature type="compositionally biased region" description="Pro residues" evidence="5">
    <location>
        <begin position="328"/>
        <end position="340"/>
    </location>
</feature>
<keyword evidence="8" id="KW-1185">Reference proteome</keyword>
<keyword evidence="2 6" id="KW-0812">Transmembrane</keyword>
<evidence type="ECO:0000256" key="1">
    <source>
        <dbReference type="ARBA" id="ARBA00004167"/>
    </source>
</evidence>
<accession>A0ABQ0LTF0</accession>
<feature type="compositionally biased region" description="Low complexity" evidence="5">
    <location>
        <begin position="61"/>
        <end position="83"/>
    </location>
</feature>
<dbReference type="Proteomes" id="UP000815677">
    <property type="component" value="Unassembled WGS sequence"/>
</dbReference>
<evidence type="ECO:0000313" key="7">
    <source>
        <dbReference type="EMBL" id="GAT54360.1"/>
    </source>
</evidence>
<gene>
    <name evidence="7" type="ORF">MCHLO_11223</name>
</gene>
<reference evidence="7" key="1">
    <citation type="submission" date="2014-09" db="EMBL/GenBank/DDBJ databases">
        <title>Genome sequence of the luminous mushroom Mycena chlorophos for searching fungal bioluminescence genes.</title>
        <authorList>
            <person name="Tanaka Y."/>
            <person name="Kasuga D."/>
            <person name="Oba Y."/>
            <person name="Hase S."/>
            <person name="Sato K."/>
            <person name="Oba Y."/>
            <person name="Sakakibara Y."/>
        </authorList>
    </citation>
    <scope>NUCLEOTIDE SEQUENCE</scope>
</reference>
<feature type="region of interest" description="Disordered" evidence="5">
    <location>
        <begin position="1"/>
        <end position="83"/>
    </location>
</feature>
<organism evidence="7 8">
    <name type="scientific">Mycena chlorophos</name>
    <name type="common">Agaric fungus</name>
    <name type="synonym">Agaricus chlorophos</name>
    <dbReference type="NCBI Taxonomy" id="658473"/>
    <lineage>
        <taxon>Eukaryota</taxon>
        <taxon>Fungi</taxon>
        <taxon>Dikarya</taxon>
        <taxon>Basidiomycota</taxon>
        <taxon>Agaricomycotina</taxon>
        <taxon>Agaricomycetes</taxon>
        <taxon>Agaricomycetidae</taxon>
        <taxon>Agaricales</taxon>
        <taxon>Marasmiineae</taxon>
        <taxon>Mycenaceae</taxon>
        <taxon>Mycena</taxon>
    </lineage>
</organism>
<dbReference type="InterPro" id="IPR051694">
    <property type="entry name" value="Immunoregulatory_rcpt-like"/>
</dbReference>
<evidence type="ECO:0000256" key="3">
    <source>
        <dbReference type="ARBA" id="ARBA00022989"/>
    </source>
</evidence>
<dbReference type="PANTHER" id="PTHR15549">
    <property type="entry name" value="PAIRED IMMUNOGLOBULIN-LIKE TYPE 2 RECEPTOR"/>
    <property type="match status" value="1"/>
</dbReference>
<feature type="compositionally biased region" description="Low complexity" evidence="5">
    <location>
        <begin position="1"/>
        <end position="47"/>
    </location>
</feature>
<keyword evidence="4 6" id="KW-0472">Membrane</keyword>
<comment type="subcellular location">
    <subcellularLocation>
        <location evidence="1">Membrane</location>
        <topology evidence="1">Single-pass membrane protein</topology>
    </subcellularLocation>
</comment>
<evidence type="ECO:0000256" key="2">
    <source>
        <dbReference type="ARBA" id="ARBA00022692"/>
    </source>
</evidence>
<feature type="transmembrane region" description="Helical" evidence="6">
    <location>
        <begin position="140"/>
        <end position="162"/>
    </location>
</feature>
<keyword evidence="3 6" id="KW-1133">Transmembrane helix</keyword>
<sequence length="374" mass="36705">MASLSDAAAGASSAPAPANTSTASDSALSLPISGSSVASSSAASSASSGGGGGGGGGGGNNSTLSNGSSASQTGSSASQASSTPIVLSSPSVTVGQSTFLSTSNGQVVTDTVKVTSTIPAGATITPPSAPSNNSSSHAGAIAGGVVGGIAALLILVFLIWFLRKRAKERHEAELFDGNFDPSKTTNPTLPRVSNAAGEAGTPMAEYEDDGVGGRLAASTVGGGVVTPFMTGLGAGAAAGHVAPQGYYDQGHNPQHHQQQAYYGGAGGYDDRALSPTTASSSNYYYNAGASSTASAYPASVTSASTGYPNPMSAKEREARGMSVANPNPNQPGPSHLPNPHSPDEGGVVVHTDGGRAPEDEGMREIPPTYDSISS</sequence>
<protein>
    <submittedName>
        <fullName evidence="7">Uncharacterized protein</fullName>
    </submittedName>
</protein>
<evidence type="ECO:0000256" key="6">
    <source>
        <dbReference type="SAM" id="Phobius"/>
    </source>
</evidence>